<gene>
    <name evidence="2" type="ORF">B0A52_08960</name>
</gene>
<sequence length="266" mass="30290">MTGSNTEAGKRKRGRPQLDAKHDKWYGVEDLRERKRIQDRLAQRARRKRIHPDQRASEMSPLKGSDSIKSTPAKDAEADADAEDVFASEDMLSDESHTLHELLSFTDQSRLIISGSWDSAKVMPWPVSQPPSQLFTTSIGSDHWYLCWPAWSIYAALSSHGMIMRTSCLDCTYDGVSSIDDGNMPGALKPSPLQLLTKHRRWIDRFPFPRMRDNMILLSEVIDLDQFCADLFGSASFTLKDSHPTWEANSWIVGREFAQKWGYLLL</sequence>
<evidence type="ECO:0000313" key="2">
    <source>
        <dbReference type="EMBL" id="RVX66767.1"/>
    </source>
</evidence>
<evidence type="ECO:0000313" key="3">
    <source>
        <dbReference type="Proteomes" id="UP000288859"/>
    </source>
</evidence>
<organism evidence="2 3">
    <name type="scientific">Exophiala mesophila</name>
    <name type="common">Black yeast-like fungus</name>
    <dbReference type="NCBI Taxonomy" id="212818"/>
    <lineage>
        <taxon>Eukaryota</taxon>
        <taxon>Fungi</taxon>
        <taxon>Dikarya</taxon>
        <taxon>Ascomycota</taxon>
        <taxon>Pezizomycotina</taxon>
        <taxon>Eurotiomycetes</taxon>
        <taxon>Chaetothyriomycetidae</taxon>
        <taxon>Chaetothyriales</taxon>
        <taxon>Herpotrichiellaceae</taxon>
        <taxon>Exophiala</taxon>
    </lineage>
</organism>
<accession>A0A438MSY8</accession>
<reference evidence="2 3" key="1">
    <citation type="submission" date="2017-03" db="EMBL/GenBank/DDBJ databases">
        <title>Genomes of endolithic fungi from Antarctica.</title>
        <authorList>
            <person name="Coleine C."/>
            <person name="Masonjones S."/>
            <person name="Stajich J.E."/>
        </authorList>
    </citation>
    <scope>NUCLEOTIDE SEQUENCE [LARGE SCALE GENOMIC DNA]</scope>
    <source>
        <strain evidence="2 3">CCFEE 6314</strain>
    </source>
</reference>
<feature type="compositionally biased region" description="Basic and acidic residues" evidence="1">
    <location>
        <begin position="16"/>
        <end position="42"/>
    </location>
</feature>
<dbReference type="PANTHER" id="PTHR38116:SF1">
    <property type="entry name" value="BZIP DOMAIN-CONTAINING PROTEIN"/>
    <property type="match status" value="1"/>
</dbReference>
<protein>
    <recommendedName>
        <fullName evidence="4">BZIP domain-containing protein</fullName>
    </recommendedName>
</protein>
<dbReference type="Proteomes" id="UP000288859">
    <property type="component" value="Unassembled WGS sequence"/>
</dbReference>
<evidence type="ECO:0008006" key="4">
    <source>
        <dbReference type="Google" id="ProtNLM"/>
    </source>
</evidence>
<evidence type="ECO:0000256" key="1">
    <source>
        <dbReference type="SAM" id="MobiDB-lite"/>
    </source>
</evidence>
<dbReference type="OrthoDB" id="2245989at2759"/>
<feature type="region of interest" description="Disordered" evidence="1">
    <location>
        <begin position="1"/>
        <end position="78"/>
    </location>
</feature>
<proteinExistence type="predicted"/>
<dbReference type="VEuPathDB" id="FungiDB:PV10_09183"/>
<dbReference type="PANTHER" id="PTHR38116">
    <property type="entry name" value="CHROMOSOME 7, WHOLE GENOME SHOTGUN SEQUENCE"/>
    <property type="match status" value="1"/>
</dbReference>
<dbReference type="AlphaFoldDB" id="A0A438MSY8"/>
<name>A0A438MSY8_EXOME</name>
<comment type="caution">
    <text evidence="2">The sequence shown here is derived from an EMBL/GenBank/DDBJ whole genome shotgun (WGS) entry which is preliminary data.</text>
</comment>
<dbReference type="Pfam" id="PF11905">
    <property type="entry name" value="DUF3425"/>
    <property type="match status" value="1"/>
</dbReference>
<dbReference type="EMBL" id="NAJM01000056">
    <property type="protein sequence ID" value="RVX66767.1"/>
    <property type="molecule type" value="Genomic_DNA"/>
</dbReference>
<dbReference type="InterPro" id="IPR021833">
    <property type="entry name" value="DUF3425"/>
</dbReference>